<dbReference type="EMBL" id="LR589086">
    <property type="protein sequence ID" value="VTO98601.1"/>
    <property type="molecule type" value="Genomic_DNA"/>
</dbReference>
<comment type="similarity">
    <text evidence="2">Belongs to the short-chain dehydrogenases/reductases (SDR) family.</text>
</comment>
<gene>
    <name evidence="3" type="primary">fabG_11</name>
    <name evidence="3" type="ORF">BIN_B_02639</name>
</gene>
<dbReference type="Pfam" id="PF00106">
    <property type="entry name" value="adh_short"/>
    <property type="match status" value="1"/>
</dbReference>
<dbReference type="InterPro" id="IPR036291">
    <property type="entry name" value="NAD(P)-bd_dom_sf"/>
</dbReference>
<dbReference type="PRINTS" id="PR00080">
    <property type="entry name" value="SDRFAMILY"/>
</dbReference>
<proteinExistence type="inferred from homology"/>
<dbReference type="SUPFAM" id="SSF51735">
    <property type="entry name" value="NAD(P)-binding Rossmann-fold domains"/>
    <property type="match status" value="1"/>
</dbReference>
<evidence type="ECO:0000256" key="1">
    <source>
        <dbReference type="ARBA" id="ARBA00023002"/>
    </source>
</evidence>
<dbReference type="GO" id="GO:0016491">
    <property type="term" value="F:oxidoreductase activity"/>
    <property type="evidence" value="ECO:0007669"/>
    <property type="project" value="UniProtKB-KW"/>
</dbReference>
<dbReference type="Gene3D" id="3.40.50.720">
    <property type="entry name" value="NAD(P)-binding Rossmann-like Domain"/>
    <property type="match status" value="1"/>
</dbReference>
<accession>A0A653EPP0</accession>
<sequence length="309" mass="33915">MCKVHWSPGNRGATTRTHPRLERIDTLLEEDANDMTRKTIVITGASDGIGAAAARQLSWNGENVVVIGRSQSKTAAVAAELDADHFVVDFADLAQVRALAAKLPASYPRIDVLVNNAGLMVNKIHVTPDGYEVTYQVNYLAPFLLTTQLLDLLVDSRATIVNTTSSSHRLVRITGVADLENTAVRRPSVAYARSKLAIVLFTKELHRRYHAEGLSVATVHPGYVNSNFGEASGSRALAFMKHHVPLTARFTATSDEGAEQLVWLASTKPGIDWRPGEYYSRRKIAKANRAAYDPRLGAELWDRTLSKLV</sequence>
<reference evidence="3" key="1">
    <citation type="submission" date="2019-05" db="EMBL/GenBank/DDBJ databases">
        <authorList>
            <person name="Naeem R."/>
            <person name="Antony C."/>
            <person name="Guan Q."/>
        </authorList>
    </citation>
    <scope>NUCLEOTIDE SEQUENCE</scope>
    <source>
        <strain evidence="3">2</strain>
    </source>
</reference>
<name>A0A653EPP0_9MYCO</name>
<evidence type="ECO:0000313" key="3">
    <source>
        <dbReference type="EMBL" id="VTO98601.1"/>
    </source>
</evidence>
<dbReference type="InterPro" id="IPR002347">
    <property type="entry name" value="SDR_fam"/>
</dbReference>
<protein>
    <submittedName>
        <fullName evidence="3">3-oxoacyl-[acyl-carrier-protein] reductase FabG</fullName>
    </submittedName>
</protein>
<dbReference type="PANTHER" id="PTHR43157:SF31">
    <property type="entry name" value="PHOSPHATIDYLINOSITOL-GLYCAN BIOSYNTHESIS CLASS F PROTEIN"/>
    <property type="match status" value="1"/>
</dbReference>
<dbReference type="PANTHER" id="PTHR43157">
    <property type="entry name" value="PHOSPHATIDYLINOSITOL-GLYCAN BIOSYNTHESIS CLASS F PROTEIN-RELATED"/>
    <property type="match status" value="1"/>
</dbReference>
<keyword evidence="1" id="KW-0560">Oxidoreductase</keyword>
<evidence type="ECO:0000256" key="2">
    <source>
        <dbReference type="RuleBase" id="RU000363"/>
    </source>
</evidence>
<dbReference type="PRINTS" id="PR00081">
    <property type="entry name" value="GDHRDH"/>
</dbReference>
<dbReference type="AlphaFoldDB" id="A0A653EPP0"/>
<organism evidence="3">
    <name type="scientific">Mycobacterium riyadhense</name>
    <dbReference type="NCBI Taxonomy" id="486698"/>
    <lineage>
        <taxon>Bacteria</taxon>
        <taxon>Bacillati</taxon>
        <taxon>Actinomycetota</taxon>
        <taxon>Actinomycetes</taxon>
        <taxon>Mycobacteriales</taxon>
        <taxon>Mycobacteriaceae</taxon>
        <taxon>Mycobacterium</taxon>
    </lineage>
</organism>